<reference evidence="2" key="1">
    <citation type="submission" date="2022-07" db="EMBL/GenBank/DDBJ databases">
        <title>Genome Sequence of Xylaria arbuscula.</title>
        <authorList>
            <person name="Buettner E."/>
        </authorList>
    </citation>
    <scope>NUCLEOTIDE SEQUENCE</scope>
    <source>
        <strain evidence="2">VT107</strain>
    </source>
</reference>
<evidence type="ECO:0000313" key="3">
    <source>
        <dbReference type="Proteomes" id="UP001148614"/>
    </source>
</evidence>
<protein>
    <submittedName>
        <fullName evidence="2">Uncharacterized protein</fullName>
    </submittedName>
</protein>
<dbReference type="VEuPathDB" id="FungiDB:F4678DRAFT_445144"/>
<evidence type="ECO:0000256" key="1">
    <source>
        <dbReference type="SAM" id="MobiDB-lite"/>
    </source>
</evidence>
<name>A0A9W8NIH6_9PEZI</name>
<comment type="caution">
    <text evidence="2">The sequence shown here is derived from an EMBL/GenBank/DDBJ whole genome shotgun (WGS) entry which is preliminary data.</text>
</comment>
<dbReference type="PANTHER" id="PTHR37540:SF5">
    <property type="entry name" value="TRANSCRIPTION FACTOR DOMAIN-CONTAINING PROTEIN"/>
    <property type="match status" value="1"/>
</dbReference>
<keyword evidence="3" id="KW-1185">Reference proteome</keyword>
<dbReference type="PANTHER" id="PTHR37540">
    <property type="entry name" value="TRANSCRIPTION FACTOR (ACR-2), PUTATIVE-RELATED-RELATED"/>
    <property type="match status" value="1"/>
</dbReference>
<dbReference type="Proteomes" id="UP001148614">
    <property type="component" value="Unassembled WGS sequence"/>
</dbReference>
<dbReference type="AlphaFoldDB" id="A0A9W8NIH6"/>
<sequence length="266" mass="30087">MARKFQFVAVSNPTEAPSSESKKSAYSHAFRQAHAKRRREQMERYRKEMTYSPPEKTLDNSERAILSPWSQTLNGNKDPFSALARPLSSAEYFLLDHYVHVVVPLTVGHCGLFDYPGDHKAQLLREWVALAIIDDALMVAAVLLSTCRYILRSRPDNNTVFLQLTLQYKQTCLQTLRHEMSRVSAPINIMTVAKAIALALDEVTVGEHNIARKHLKGVLAMVTFSGGVEKLGLTGILERMYRKFMEIFEFNDSGMDVSCNETITQC</sequence>
<feature type="region of interest" description="Disordered" evidence="1">
    <location>
        <begin position="1"/>
        <end position="43"/>
    </location>
</feature>
<accession>A0A9W8NIH6</accession>
<proteinExistence type="predicted"/>
<dbReference type="EMBL" id="JANPWZ010000369">
    <property type="protein sequence ID" value="KAJ3577439.1"/>
    <property type="molecule type" value="Genomic_DNA"/>
</dbReference>
<feature type="compositionally biased region" description="Polar residues" evidence="1">
    <location>
        <begin position="9"/>
        <end position="19"/>
    </location>
</feature>
<gene>
    <name evidence="2" type="ORF">NPX13_g3125</name>
</gene>
<evidence type="ECO:0000313" key="2">
    <source>
        <dbReference type="EMBL" id="KAJ3577439.1"/>
    </source>
</evidence>
<organism evidence="2 3">
    <name type="scientific">Xylaria arbuscula</name>
    <dbReference type="NCBI Taxonomy" id="114810"/>
    <lineage>
        <taxon>Eukaryota</taxon>
        <taxon>Fungi</taxon>
        <taxon>Dikarya</taxon>
        <taxon>Ascomycota</taxon>
        <taxon>Pezizomycotina</taxon>
        <taxon>Sordariomycetes</taxon>
        <taxon>Xylariomycetidae</taxon>
        <taxon>Xylariales</taxon>
        <taxon>Xylariaceae</taxon>
        <taxon>Xylaria</taxon>
    </lineage>
</organism>